<name>D2VQP3_NAEGR</name>
<evidence type="ECO:0000259" key="1">
    <source>
        <dbReference type="Pfam" id="PF13475"/>
    </source>
</evidence>
<dbReference type="Pfam" id="PF13475">
    <property type="entry name" value="DUF4116"/>
    <property type="match status" value="6"/>
</dbReference>
<proteinExistence type="predicted"/>
<feature type="domain" description="DUF4116" evidence="1">
    <location>
        <begin position="72"/>
        <end position="123"/>
    </location>
</feature>
<dbReference type="GeneID" id="8855921"/>
<dbReference type="Proteomes" id="UP000006671">
    <property type="component" value="Unassembled WGS sequence"/>
</dbReference>
<dbReference type="InterPro" id="IPR025197">
    <property type="entry name" value="DUF4116"/>
</dbReference>
<protein>
    <recommendedName>
        <fullName evidence="1">DUF4116 domain-containing protein</fullName>
    </recommendedName>
</protein>
<dbReference type="RefSeq" id="XP_002673727.1">
    <property type="nucleotide sequence ID" value="XM_002673681.1"/>
</dbReference>
<dbReference type="InParanoid" id="D2VQP3"/>
<sequence length="537" mass="62298">MHHAEQQVIIELIDFNECNSLQTLLTTKLQLQSKGFVKWFTNREIYHKHIRNWKSSHYNRSHLYIPIEFIENRETVLSIVDKDTSVYREYLSLVPSWKNDKEIVMKACQQGGFALTFASEELRNDRDVALSAVKQNGLMISEIPLELRNDRRIVLEAVKQIGIALSHAPSMQSDEEIVLEATRQMTFAFRFASEVLKKDYQFIKKVVSVNGMVLEYLNEEFKGDIDIVKLAICQNGLSLRYVAHFNDDEELVKLAINSNGLALGYASERMKSNIQIVKQAIKQNSCAIEYASTELLELNPEIQQYSESIANQEKSPNMRLHNDSKVLYRDTQNLKFITGQMKGDIEFALKVLKQNNKVFQEFPQKLQENKEFVIQALKQEHPDQILNLYSQLSETLKSDVDILCESIKINPSVIGQAPDNVFSDREFIHTLVKLNGFSLCYLKPFIKPSDRELALSAIRQNGLALMFCSNRWKFNAEMIIEAVKQNGFIIPYPYREENQVYRILFGENFLKELRQIRMSSCYMDCYIPDRYLDSRVC</sequence>
<feature type="domain" description="DUF4116" evidence="1">
    <location>
        <begin position="199"/>
        <end position="242"/>
    </location>
</feature>
<organism evidence="3">
    <name type="scientific">Naegleria gruberi</name>
    <name type="common">Amoeba</name>
    <dbReference type="NCBI Taxonomy" id="5762"/>
    <lineage>
        <taxon>Eukaryota</taxon>
        <taxon>Discoba</taxon>
        <taxon>Heterolobosea</taxon>
        <taxon>Tetramitia</taxon>
        <taxon>Eutetramitia</taxon>
        <taxon>Vahlkampfiidae</taxon>
        <taxon>Naegleria</taxon>
    </lineage>
</organism>
<accession>D2VQP3</accession>
<dbReference type="VEuPathDB" id="AmoebaDB:NAEGRDRAFT_80892"/>
<dbReference type="KEGG" id="ngr:NAEGRDRAFT_80892"/>
<feature type="domain" description="DUF4116" evidence="1">
    <location>
        <begin position="248"/>
        <end position="295"/>
    </location>
</feature>
<feature type="domain" description="DUF4116" evidence="1">
    <location>
        <begin position="125"/>
        <end position="170"/>
    </location>
</feature>
<dbReference type="EMBL" id="GG738889">
    <property type="protein sequence ID" value="EFC40983.1"/>
    <property type="molecule type" value="Genomic_DNA"/>
</dbReference>
<dbReference type="AlphaFoldDB" id="D2VQP3"/>
<feature type="domain" description="DUF4116" evidence="1">
    <location>
        <begin position="450"/>
        <end position="492"/>
    </location>
</feature>
<gene>
    <name evidence="2" type="ORF">NAEGRDRAFT_80892</name>
</gene>
<evidence type="ECO:0000313" key="3">
    <source>
        <dbReference type="Proteomes" id="UP000006671"/>
    </source>
</evidence>
<reference evidence="2 3" key="1">
    <citation type="journal article" date="2010" name="Cell">
        <title>The genome of Naegleria gruberi illuminates early eukaryotic versatility.</title>
        <authorList>
            <person name="Fritz-Laylin L.K."/>
            <person name="Prochnik S.E."/>
            <person name="Ginger M.L."/>
            <person name="Dacks J.B."/>
            <person name="Carpenter M.L."/>
            <person name="Field M.C."/>
            <person name="Kuo A."/>
            <person name="Paredez A."/>
            <person name="Chapman J."/>
            <person name="Pham J."/>
            <person name="Shu S."/>
            <person name="Neupane R."/>
            <person name="Cipriano M."/>
            <person name="Mancuso J."/>
            <person name="Tu H."/>
            <person name="Salamov A."/>
            <person name="Lindquist E."/>
            <person name="Shapiro H."/>
            <person name="Lucas S."/>
            <person name="Grigoriev I.V."/>
            <person name="Cande W.Z."/>
            <person name="Fulton C."/>
            <person name="Rokhsar D.S."/>
            <person name="Dawson S.C."/>
        </authorList>
    </citation>
    <scope>NUCLEOTIDE SEQUENCE [LARGE SCALE GENOMIC DNA]</scope>
    <source>
        <strain evidence="2 3">NEG-M</strain>
    </source>
</reference>
<feature type="domain" description="DUF4116" evidence="1">
    <location>
        <begin position="344"/>
        <end position="379"/>
    </location>
</feature>
<keyword evidence="3" id="KW-1185">Reference proteome</keyword>
<evidence type="ECO:0000313" key="2">
    <source>
        <dbReference type="EMBL" id="EFC40983.1"/>
    </source>
</evidence>